<protein>
    <submittedName>
        <fullName evidence="1">Uncharacterized protein</fullName>
    </submittedName>
</protein>
<proteinExistence type="predicted"/>
<dbReference type="Proteomes" id="UP000326702">
    <property type="component" value="Chromosome"/>
</dbReference>
<dbReference type="AlphaFoldDB" id="A0A5P9QBQ8"/>
<dbReference type="KEGG" id="lxl:KDY119_01391"/>
<gene>
    <name evidence="1" type="ORF">KDY119_01391</name>
</gene>
<accession>A0A5P9QBQ8</accession>
<name>A0A5P9QBQ8_9MICO</name>
<organism evidence="1 2">
    <name type="scientific">Luteimicrobium xylanilyticum</name>
    <dbReference type="NCBI Taxonomy" id="1133546"/>
    <lineage>
        <taxon>Bacteria</taxon>
        <taxon>Bacillati</taxon>
        <taxon>Actinomycetota</taxon>
        <taxon>Actinomycetes</taxon>
        <taxon>Micrococcales</taxon>
        <taxon>Luteimicrobium</taxon>
    </lineage>
</organism>
<dbReference type="EMBL" id="CP045529">
    <property type="protein sequence ID" value="QFU97885.1"/>
    <property type="molecule type" value="Genomic_DNA"/>
</dbReference>
<keyword evidence="2" id="KW-1185">Reference proteome</keyword>
<reference evidence="1 2" key="1">
    <citation type="submission" date="2019-10" db="EMBL/GenBank/DDBJ databases">
        <title>Genome sequence of Luteimicrobium xylanilyticum HY-24.</title>
        <authorList>
            <person name="Kim D.Y."/>
            <person name="Park H.-Y."/>
        </authorList>
    </citation>
    <scope>NUCLEOTIDE SEQUENCE [LARGE SCALE GENOMIC DNA]</scope>
    <source>
        <strain evidence="1 2">HY-24</strain>
    </source>
</reference>
<dbReference type="RefSeq" id="WP_036951502.1">
    <property type="nucleotide sequence ID" value="NZ_BAABIH010000034.1"/>
</dbReference>
<evidence type="ECO:0000313" key="2">
    <source>
        <dbReference type="Proteomes" id="UP000326702"/>
    </source>
</evidence>
<evidence type="ECO:0000313" key="1">
    <source>
        <dbReference type="EMBL" id="QFU97885.1"/>
    </source>
</evidence>
<sequence>MDDNPHQAASGVVLARRMILASLDSDSALIEAVNAAESVPQLGYAATYLTNVLSALATAQADGNPAIAEQALREAADAILADAALTEAQAVIEGASWA</sequence>